<evidence type="ECO:0000256" key="1">
    <source>
        <dbReference type="SAM" id="Phobius"/>
    </source>
</evidence>
<dbReference type="Proteomes" id="UP000314294">
    <property type="component" value="Unassembled WGS sequence"/>
</dbReference>
<evidence type="ECO:0000313" key="3">
    <source>
        <dbReference type="Proteomes" id="UP000314294"/>
    </source>
</evidence>
<protein>
    <submittedName>
        <fullName evidence="2">Uncharacterized protein</fullName>
    </submittedName>
</protein>
<organism evidence="2 3">
    <name type="scientific">Liparis tanakae</name>
    <name type="common">Tanaka's snailfish</name>
    <dbReference type="NCBI Taxonomy" id="230148"/>
    <lineage>
        <taxon>Eukaryota</taxon>
        <taxon>Metazoa</taxon>
        <taxon>Chordata</taxon>
        <taxon>Craniata</taxon>
        <taxon>Vertebrata</taxon>
        <taxon>Euteleostomi</taxon>
        <taxon>Actinopterygii</taxon>
        <taxon>Neopterygii</taxon>
        <taxon>Teleostei</taxon>
        <taxon>Neoteleostei</taxon>
        <taxon>Acanthomorphata</taxon>
        <taxon>Eupercaria</taxon>
        <taxon>Perciformes</taxon>
        <taxon>Cottioidei</taxon>
        <taxon>Cottales</taxon>
        <taxon>Liparidae</taxon>
        <taxon>Liparis</taxon>
    </lineage>
</organism>
<reference evidence="2 3" key="1">
    <citation type="submission" date="2019-03" db="EMBL/GenBank/DDBJ databases">
        <title>First draft genome of Liparis tanakae, snailfish: a comprehensive survey of snailfish specific genes.</title>
        <authorList>
            <person name="Kim W."/>
            <person name="Song I."/>
            <person name="Jeong J.-H."/>
            <person name="Kim D."/>
            <person name="Kim S."/>
            <person name="Ryu S."/>
            <person name="Song J.Y."/>
            <person name="Lee S.K."/>
        </authorList>
    </citation>
    <scope>NUCLEOTIDE SEQUENCE [LARGE SCALE GENOMIC DNA]</scope>
    <source>
        <tissue evidence="2">Muscle</tissue>
    </source>
</reference>
<comment type="caution">
    <text evidence="2">The sequence shown here is derived from an EMBL/GenBank/DDBJ whole genome shotgun (WGS) entry which is preliminary data.</text>
</comment>
<keyword evidence="3" id="KW-1185">Reference proteome</keyword>
<sequence>MFDEFKKCFRPFKRAAMMLIWFDSPAVAVSWVVLSKHSGKYKTSVHGVDGCGVAARDLLCTQLQYHERPIAAVKCPCYQMIGTHSSFCCEGCGERCLKNDVAALTRVPVARTWKLGESEKRRKYLGSQ</sequence>
<accession>A0A4Z2H7S7</accession>
<keyword evidence="1" id="KW-0472">Membrane</keyword>
<dbReference type="AlphaFoldDB" id="A0A4Z2H7S7"/>
<keyword evidence="1" id="KW-1133">Transmembrane helix</keyword>
<evidence type="ECO:0000313" key="2">
    <source>
        <dbReference type="EMBL" id="TNN61701.1"/>
    </source>
</evidence>
<proteinExistence type="predicted"/>
<name>A0A4Z2H7S7_9TELE</name>
<keyword evidence="1" id="KW-0812">Transmembrane</keyword>
<gene>
    <name evidence="2" type="ORF">EYF80_028063</name>
</gene>
<dbReference type="EMBL" id="SRLO01000310">
    <property type="protein sequence ID" value="TNN61701.1"/>
    <property type="molecule type" value="Genomic_DNA"/>
</dbReference>
<feature type="transmembrane region" description="Helical" evidence="1">
    <location>
        <begin position="15"/>
        <end position="34"/>
    </location>
</feature>